<dbReference type="EMBL" id="JAYMYS010000006">
    <property type="protein sequence ID" value="KAK7388704.1"/>
    <property type="molecule type" value="Genomic_DNA"/>
</dbReference>
<organism evidence="1 2">
    <name type="scientific">Psophocarpus tetragonolobus</name>
    <name type="common">Winged bean</name>
    <name type="synonym">Dolichos tetragonolobus</name>
    <dbReference type="NCBI Taxonomy" id="3891"/>
    <lineage>
        <taxon>Eukaryota</taxon>
        <taxon>Viridiplantae</taxon>
        <taxon>Streptophyta</taxon>
        <taxon>Embryophyta</taxon>
        <taxon>Tracheophyta</taxon>
        <taxon>Spermatophyta</taxon>
        <taxon>Magnoliopsida</taxon>
        <taxon>eudicotyledons</taxon>
        <taxon>Gunneridae</taxon>
        <taxon>Pentapetalae</taxon>
        <taxon>rosids</taxon>
        <taxon>fabids</taxon>
        <taxon>Fabales</taxon>
        <taxon>Fabaceae</taxon>
        <taxon>Papilionoideae</taxon>
        <taxon>50 kb inversion clade</taxon>
        <taxon>NPAAA clade</taxon>
        <taxon>indigoferoid/millettioid clade</taxon>
        <taxon>Phaseoleae</taxon>
        <taxon>Psophocarpus</taxon>
    </lineage>
</organism>
<sequence length="250" mass="27799">MTTKSEIPLLRVLVAATQRISPLLLRNAPQQFPTMCKKYCGAWEGLRDRKEVKRMVPHSWVEVGGCPENRNCSNEIQKRILAKRKEHKKKKICKTGEKSITELEAAKFGALLSHVQLAATALPITEPQAAPKKVTKDKLGNVAGIAATATASGGKFDKKLAGEKPQQHQGKYRKFLPVVEGTGIRSQEREQTEKILNKIISKNSHDILNIEKHSIANYTISSSLLFFVFSGRERDRDTVSSLCSTSKFSS</sequence>
<dbReference type="Proteomes" id="UP001386955">
    <property type="component" value="Unassembled WGS sequence"/>
</dbReference>
<accession>A0AAN9S6U0</accession>
<gene>
    <name evidence="1" type="ORF">VNO78_23531</name>
</gene>
<dbReference type="AlphaFoldDB" id="A0AAN9S6U0"/>
<evidence type="ECO:0000313" key="2">
    <source>
        <dbReference type="Proteomes" id="UP001386955"/>
    </source>
</evidence>
<protein>
    <submittedName>
        <fullName evidence="1">Uncharacterized protein</fullName>
    </submittedName>
</protein>
<name>A0AAN9S6U0_PSOTE</name>
<reference evidence="1 2" key="1">
    <citation type="submission" date="2024-01" db="EMBL/GenBank/DDBJ databases">
        <title>The genomes of 5 underutilized Papilionoideae crops provide insights into root nodulation and disease resistanc.</title>
        <authorList>
            <person name="Jiang F."/>
        </authorList>
    </citation>
    <scope>NUCLEOTIDE SEQUENCE [LARGE SCALE GENOMIC DNA]</scope>
    <source>
        <strain evidence="1">DUOXIRENSHENG_FW03</strain>
        <tissue evidence="1">Leaves</tissue>
    </source>
</reference>
<keyword evidence="2" id="KW-1185">Reference proteome</keyword>
<proteinExistence type="predicted"/>
<evidence type="ECO:0000313" key="1">
    <source>
        <dbReference type="EMBL" id="KAK7388704.1"/>
    </source>
</evidence>
<comment type="caution">
    <text evidence="1">The sequence shown here is derived from an EMBL/GenBank/DDBJ whole genome shotgun (WGS) entry which is preliminary data.</text>
</comment>